<dbReference type="PANTHER" id="PTHR42709:SF6">
    <property type="entry name" value="UNDECAPRENYL PHOSPHATE TRANSPORTER A"/>
    <property type="match status" value="1"/>
</dbReference>
<keyword evidence="5 7" id="KW-1133">Transmembrane helix</keyword>
<dbReference type="eggNOG" id="COG0586">
    <property type="taxonomic scope" value="Bacteria"/>
</dbReference>
<evidence type="ECO:0000256" key="7">
    <source>
        <dbReference type="SAM" id="Phobius"/>
    </source>
</evidence>
<keyword evidence="4 7" id="KW-0812">Transmembrane</keyword>
<keyword evidence="3" id="KW-1003">Cell membrane</keyword>
<accession>A0A0D8FX90</accession>
<feature type="transmembrane region" description="Helical" evidence="7">
    <location>
        <begin position="141"/>
        <end position="168"/>
    </location>
</feature>
<feature type="transmembrane region" description="Helical" evidence="7">
    <location>
        <begin position="32"/>
        <end position="50"/>
    </location>
</feature>
<dbReference type="GeneID" id="78372004"/>
<dbReference type="STRING" id="1121877.FEAC_07040"/>
<feature type="transmembrane region" description="Helical" evidence="7">
    <location>
        <begin position="57"/>
        <end position="77"/>
    </location>
</feature>
<dbReference type="AlphaFoldDB" id="A0A0D8FX90"/>
<feature type="transmembrane region" description="Helical" evidence="7">
    <location>
        <begin position="180"/>
        <end position="198"/>
    </location>
</feature>
<evidence type="ECO:0000256" key="2">
    <source>
        <dbReference type="ARBA" id="ARBA00010792"/>
    </source>
</evidence>
<evidence type="ECO:0000256" key="3">
    <source>
        <dbReference type="ARBA" id="ARBA00022475"/>
    </source>
</evidence>
<keyword evidence="6 7" id="KW-0472">Membrane</keyword>
<dbReference type="Pfam" id="PF09335">
    <property type="entry name" value="VTT_dom"/>
    <property type="match status" value="1"/>
</dbReference>
<keyword evidence="10" id="KW-1185">Reference proteome</keyword>
<proteinExistence type="inferred from homology"/>
<feature type="domain" description="VTT" evidence="8">
    <location>
        <begin position="36"/>
        <end position="161"/>
    </location>
</feature>
<gene>
    <name evidence="9" type="primary">yghB2</name>
    <name evidence="9" type="ORF">FEAC_07040</name>
</gene>
<comment type="subcellular location">
    <subcellularLocation>
        <location evidence="1">Cell membrane</location>
        <topology evidence="1">Multi-pass membrane protein</topology>
    </subcellularLocation>
</comment>
<dbReference type="Proteomes" id="UP000032336">
    <property type="component" value="Unassembled WGS sequence"/>
</dbReference>
<evidence type="ECO:0000256" key="5">
    <source>
        <dbReference type="ARBA" id="ARBA00022989"/>
    </source>
</evidence>
<reference evidence="9 10" key="1">
    <citation type="submission" date="2015-01" db="EMBL/GenBank/DDBJ databases">
        <title>Draft genome of the acidophilic iron oxidizer Ferrimicrobium acidiphilum strain T23.</title>
        <authorList>
            <person name="Poehlein A."/>
            <person name="Eisen S."/>
            <person name="Schloemann M."/>
            <person name="Johnson B.D."/>
            <person name="Daniel R."/>
            <person name="Muehling M."/>
        </authorList>
    </citation>
    <scope>NUCLEOTIDE SEQUENCE [LARGE SCALE GENOMIC DNA]</scope>
    <source>
        <strain evidence="9 10">T23</strain>
    </source>
</reference>
<feature type="transmembrane region" description="Helical" evidence="7">
    <location>
        <begin position="115"/>
        <end position="134"/>
    </location>
</feature>
<evidence type="ECO:0000313" key="9">
    <source>
        <dbReference type="EMBL" id="KJE77594.1"/>
    </source>
</evidence>
<evidence type="ECO:0000256" key="4">
    <source>
        <dbReference type="ARBA" id="ARBA00022692"/>
    </source>
</evidence>
<dbReference type="InterPro" id="IPR032816">
    <property type="entry name" value="VTT_dom"/>
</dbReference>
<dbReference type="RefSeq" id="WP_052565418.1">
    <property type="nucleotide sequence ID" value="NZ_JQKF01000003.1"/>
</dbReference>
<dbReference type="PANTHER" id="PTHR42709">
    <property type="entry name" value="ALKALINE PHOSPHATASE LIKE PROTEIN"/>
    <property type="match status" value="1"/>
</dbReference>
<organism evidence="9 10">
    <name type="scientific">Ferrimicrobium acidiphilum DSM 19497</name>
    <dbReference type="NCBI Taxonomy" id="1121877"/>
    <lineage>
        <taxon>Bacteria</taxon>
        <taxon>Bacillati</taxon>
        <taxon>Actinomycetota</taxon>
        <taxon>Acidimicrobiia</taxon>
        <taxon>Acidimicrobiales</taxon>
        <taxon>Acidimicrobiaceae</taxon>
        <taxon>Ferrimicrobium</taxon>
    </lineage>
</organism>
<dbReference type="GO" id="GO:0005886">
    <property type="term" value="C:plasma membrane"/>
    <property type="evidence" value="ECO:0007669"/>
    <property type="project" value="UniProtKB-SubCell"/>
</dbReference>
<dbReference type="InterPro" id="IPR051311">
    <property type="entry name" value="DedA_domain"/>
</dbReference>
<protein>
    <submittedName>
        <fullName evidence="9">Inner membrane protein YghB</fullName>
    </submittedName>
</protein>
<evidence type="ECO:0000256" key="1">
    <source>
        <dbReference type="ARBA" id="ARBA00004651"/>
    </source>
</evidence>
<comment type="caution">
    <text evidence="9">The sequence shown here is derived from an EMBL/GenBank/DDBJ whole genome shotgun (WGS) entry which is preliminary data.</text>
</comment>
<sequence length="216" mass="23061">MNFLVSRLLSVPSLLALVLVFALPALEASIFLGFIFPGETAVVLGGVLAAEGRFPVWLVGGIAAAGAIIGDSVGYWVGSRYGPWLIGKIPRRLLKPESLDKAIDLLRRRGGLGVFVGRFTTVLRVLIPGAAGIAGMRYRRFLFFNALGGICWAGFYTALGYVAGANYASVLKDASTTSEVILAVVVILFFGVGLYRHFGPPLRRPKASSDESTPEE</sequence>
<evidence type="ECO:0000313" key="10">
    <source>
        <dbReference type="Proteomes" id="UP000032336"/>
    </source>
</evidence>
<name>A0A0D8FX90_9ACTN</name>
<comment type="similarity">
    <text evidence="2">Belongs to the DedA family.</text>
</comment>
<evidence type="ECO:0000259" key="8">
    <source>
        <dbReference type="Pfam" id="PF09335"/>
    </source>
</evidence>
<evidence type="ECO:0000256" key="6">
    <source>
        <dbReference type="ARBA" id="ARBA00023136"/>
    </source>
</evidence>
<dbReference type="EMBL" id="JXUW01000004">
    <property type="protein sequence ID" value="KJE77594.1"/>
    <property type="molecule type" value="Genomic_DNA"/>
</dbReference>
<dbReference type="OrthoDB" id="9813426at2"/>